<evidence type="ECO:0000313" key="3">
    <source>
        <dbReference type="Proteomes" id="UP000266861"/>
    </source>
</evidence>
<protein>
    <submittedName>
        <fullName evidence="2">Uncharacterized protein</fullName>
    </submittedName>
</protein>
<dbReference type="Proteomes" id="UP000266861">
    <property type="component" value="Unassembled WGS sequence"/>
</dbReference>
<evidence type="ECO:0000256" key="1">
    <source>
        <dbReference type="SAM" id="Phobius"/>
    </source>
</evidence>
<reference evidence="2 3" key="1">
    <citation type="submission" date="2018-08" db="EMBL/GenBank/DDBJ databases">
        <title>Genome and evolution of the arbuscular mycorrhizal fungus Diversispora epigaea (formerly Glomus versiforme) and its bacterial endosymbionts.</title>
        <authorList>
            <person name="Sun X."/>
            <person name="Fei Z."/>
            <person name="Harrison M."/>
        </authorList>
    </citation>
    <scope>NUCLEOTIDE SEQUENCE [LARGE SCALE GENOMIC DNA]</scope>
    <source>
        <strain evidence="2 3">IT104</strain>
    </source>
</reference>
<sequence length="124" mass="14691">MDEFGDGSTREISLRSRYKVSLKWYFLRVLKYKCCILQGIDDDDESLFSICRYRFYRSRFHAQKYETNFSRAVKQMVDMDLFHGLHNSLEDIKSGKSRANIFFLMTATTGILLGHAIFERHEID</sequence>
<keyword evidence="1" id="KW-1133">Transmembrane helix</keyword>
<gene>
    <name evidence="2" type="ORF">Glove_311g38</name>
</gene>
<dbReference type="EMBL" id="PQFF01000285">
    <property type="protein sequence ID" value="RHZ65798.1"/>
    <property type="molecule type" value="Genomic_DNA"/>
</dbReference>
<proteinExistence type="predicted"/>
<keyword evidence="1" id="KW-0812">Transmembrane</keyword>
<organism evidence="2 3">
    <name type="scientific">Diversispora epigaea</name>
    <dbReference type="NCBI Taxonomy" id="1348612"/>
    <lineage>
        <taxon>Eukaryota</taxon>
        <taxon>Fungi</taxon>
        <taxon>Fungi incertae sedis</taxon>
        <taxon>Mucoromycota</taxon>
        <taxon>Glomeromycotina</taxon>
        <taxon>Glomeromycetes</taxon>
        <taxon>Diversisporales</taxon>
        <taxon>Diversisporaceae</taxon>
        <taxon>Diversispora</taxon>
    </lineage>
</organism>
<accession>A0A397HUY1</accession>
<name>A0A397HUY1_9GLOM</name>
<dbReference type="AlphaFoldDB" id="A0A397HUY1"/>
<feature type="transmembrane region" description="Helical" evidence="1">
    <location>
        <begin position="99"/>
        <end position="118"/>
    </location>
</feature>
<comment type="caution">
    <text evidence="2">The sequence shown here is derived from an EMBL/GenBank/DDBJ whole genome shotgun (WGS) entry which is preliminary data.</text>
</comment>
<evidence type="ECO:0000313" key="2">
    <source>
        <dbReference type="EMBL" id="RHZ65798.1"/>
    </source>
</evidence>
<keyword evidence="3" id="KW-1185">Reference proteome</keyword>
<keyword evidence="1" id="KW-0472">Membrane</keyword>